<reference evidence="1" key="1">
    <citation type="submission" date="2020-12" db="EMBL/GenBank/DDBJ databases">
        <title>Burkholderia cepacia complex in Mexico.</title>
        <authorList>
            <person name="Estrada P."/>
        </authorList>
    </citation>
    <scope>NUCLEOTIDE SEQUENCE</scope>
    <source>
        <strain evidence="1">871</strain>
    </source>
</reference>
<evidence type="ECO:0000313" key="1">
    <source>
        <dbReference type="EMBL" id="MBH9700040.1"/>
    </source>
</evidence>
<gene>
    <name evidence="1" type="ORF">JAO13_26710</name>
</gene>
<comment type="caution">
    <text evidence="1">The sequence shown here is derived from an EMBL/GenBank/DDBJ whole genome shotgun (WGS) entry which is preliminary data.</text>
</comment>
<dbReference type="AlphaFoldDB" id="A0A8I1AZ85"/>
<accession>A0A8I1AZ85</accession>
<protein>
    <submittedName>
        <fullName evidence="1">Uncharacterized protein</fullName>
    </submittedName>
</protein>
<sequence>MTLVTDDGMDTLTFKTPADGVVRDGTICVGKPDPVPAGVKTDYVYEIKAYGAFDNMFNRTLTLNFKTDVIPDPNPPVVEMADLANGTVIYKPTIPGSVYSVRPNYSLAVAANFPGLYVVRLTQ</sequence>
<dbReference type="RefSeq" id="WP_176131906.1">
    <property type="nucleotide sequence ID" value="NZ_CADDZZ010000043.1"/>
</dbReference>
<proteinExistence type="predicted"/>
<organism evidence="1 2">
    <name type="scientific">Burkholderia cepacia</name>
    <name type="common">Pseudomonas cepacia</name>
    <dbReference type="NCBI Taxonomy" id="292"/>
    <lineage>
        <taxon>Bacteria</taxon>
        <taxon>Pseudomonadati</taxon>
        <taxon>Pseudomonadota</taxon>
        <taxon>Betaproteobacteria</taxon>
        <taxon>Burkholderiales</taxon>
        <taxon>Burkholderiaceae</taxon>
        <taxon>Burkholderia</taxon>
        <taxon>Burkholderia cepacia complex</taxon>
    </lineage>
</organism>
<dbReference type="Proteomes" id="UP000645612">
    <property type="component" value="Unassembled WGS sequence"/>
</dbReference>
<name>A0A8I1AZ85_BURCE</name>
<dbReference type="EMBL" id="JAEDXG010000029">
    <property type="protein sequence ID" value="MBH9700040.1"/>
    <property type="molecule type" value="Genomic_DNA"/>
</dbReference>
<evidence type="ECO:0000313" key="2">
    <source>
        <dbReference type="Proteomes" id="UP000645612"/>
    </source>
</evidence>